<dbReference type="EMBL" id="HBHP01013121">
    <property type="protein sequence ID" value="CAD9760406.1"/>
    <property type="molecule type" value="Transcribed_RNA"/>
</dbReference>
<dbReference type="GO" id="GO:0006003">
    <property type="term" value="P:fructose 2,6-bisphosphate metabolic process"/>
    <property type="evidence" value="ECO:0007669"/>
    <property type="project" value="InterPro"/>
</dbReference>
<dbReference type="PIRSF" id="PIRSF000709">
    <property type="entry name" value="6PFK_2-Ptase"/>
    <property type="match status" value="1"/>
</dbReference>
<gene>
    <name evidence="3" type="ORF">LSP00402_LOCUS8151</name>
    <name evidence="4" type="ORF">LSP00402_LOCUS8152</name>
</gene>
<sequence length="542" mass="60776">MHSRVNSNRTDEDYYKGSMETAVETSVIDLLREREALTPDSTKISFIMVGVSAQERLSTALRLRQFLAWRGAEIEVFQLDEKSNNVSSFVDGVLQWMRDGGEIAIVDGENGSEQARQELVRTFKAVQGLWFQSMGVVFIEVIPPHLKIDASEHRLSPKSKLQGLKRPSSVPSFTNATLPQTVTYESIPVTAKYSFLKLYNTKSKVMASRVYGRITKSILPFLMATSHRKTRPVWLVRAGWATDPNYDQKGHVICEAEPKRGADLREAGHEFASWLSEFVERRIGKKSTEPLAGDIRPRLIDGRSDKKLNRIKIMTSTLNRAAQTAEKVKWAGSIEQYAALNPLDKGLFPGLKFLNAEEKAPEFFRRWIKDKYNTRFPAGESYHDVRVRLESCLIEIEQQSSPVLVIAHGTVLQVLHCYFTGKAIEDCWKVSFPHDTVMEYTPNLSGARGQWNIRSYPMNTNSTRTRPQAPSQHPRLRQPPPKTPPKRPKGVQIAIDFPALDIDDSSNGFVWMAVSLAVAACGVAAWTILRKSGSRQGGGGGG</sequence>
<keyword evidence="2" id="KW-0472">Membrane</keyword>
<dbReference type="Pfam" id="PF00300">
    <property type="entry name" value="His_Phos_1"/>
    <property type="match status" value="1"/>
</dbReference>
<keyword evidence="2" id="KW-0812">Transmembrane</keyword>
<feature type="transmembrane region" description="Helical" evidence="2">
    <location>
        <begin position="509"/>
        <end position="529"/>
    </location>
</feature>
<dbReference type="InterPro" id="IPR013078">
    <property type="entry name" value="His_Pase_superF_clade-1"/>
</dbReference>
<keyword evidence="2" id="KW-1133">Transmembrane helix</keyword>
<evidence type="ECO:0000256" key="1">
    <source>
        <dbReference type="SAM" id="MobiDB-lite"/>
    </source>
</evidence>
<dbReference type="Gene3D" id="3.40.50.1240">
    <property type="entry name" value="Phosphoglycerate mutase-like"/>
    <property type="match status" value="1"/>
</dbReference>
<dbReference type="PANTHER" id="PTHR10606:SF49">
    <property type="entry name" value="6-PHOSPHOFRUCTO-2-KINASE DOMAIN-CONTAINING PROTEIN"/>
    <property type="match status" value="1"/>
</dbReference>
<feature type="compositionally biased region" description="Polar residues" evidence="1">
    <location>
        <begin position="457"/>
        <end position="471"/>
    </location>
</feature>
<proteinExistence type="predicted"/>
<protein>
    <submittedName>
        <fullName evidence="3">Uncharacterized protein</fullName>
    </submittedName>
</protein>
<evidence type="ECO:0000256" key="2">
    <source>
        <dbReference type="SAM" id="Phobius"/>
    </source>
</evidence>
<dbReference type="AlphaFoldDB" id="A0A7S2TPC2"/>
<reference evidence="3" key="1">
    <citation type="submission" date="2021-01" db="EMBL/GenBank/DDBJ databases">
        <authorList>
            <person name="Corre E."/>
            <person name="Pelletier E."/>
            <person name="Niang G."/>
            <person name="Scheremetjew M."/>
            <person name="Finn R."/>
            <person name="Kale V."/>
            <person name="Holt S."/>
            <person name="Cochrane G."/>
            <person name="Meng A."/>
            <person name="Brown T."/>
            <person name="Cohen L."/>
        </authorList>
    </citation>
    <scope>NUCLEOTIDE SEQUENCE</scope>
    <source>
        <strain evidence="3">CCMP622</strain>
    </source>
</reference>
<dbReference type="SUPFAM" id="SSF53254">
    <property type="entry name" value="Phosphoglycerate mutase-like"/>
    <property type="match status" value="1"/>
</dbReference>
<evidence type="ECO:0000313" key="4">
    <source>
        <dbReference type="EMBL" id="CAD9760406.1"/>
    </source>
</evidence>
<dbReference type="GO" id="GO:0004331">
    <property type="term" value="F:fructose-2,6-bisphosphate 2-phosphatase activity"/>
    <property type="evidence" value="ECO:0007669"/>
    <property type="project" value="TreeGrafter"/>
</dbReference>
<dbReference type="InterPro" id="IPR027417">
    <property type="entry name" value="P-loop_NTPase"/>
</dbReference>
<dbReference type="GO" id="GO:0005829">
    <property type="term" value="C:cytosol"/>
    <property type="evidence" value="ECO:0007669"/>
    <property type="project" value="TreeGrafter"/>
</dbReference>
<dbReference type="EMBL" id="HBHP01013120">
    <property type="protein sequence ID" value="CAD9760404.1"/>
    <property type="molecule type" value="Transcribed_RNA"/>
</dbReference>
<organism evidence="3">
    <name type="scientific">Lotharella oceanica</name>
    <dbReference type="NCBI Taxonomy" id="641309"/>
    <lineage>
        <taxon>Eukaryota</taxon>
        <taxon>Sar</taxon>
        <taxon>Rhizaria</taxon>
        <taxon>Cercozoa</taxon>
        <taxon>Chlorarachniophyceae</taxon>
        <taxon>Lotharella</taxon>
    </lineage>
</organism>
<feature type="region of interest" description="Disordered" evidence="1">
    <location>
        <begin position="455"/>
        <end position="490"/>
    </location>
</feature>
<dbReference type="GO" id="GO:0003873">
    <property type="term" value="F:6-phosphofructo-2-kinase activity"/>
    <property type="evidence" value="ECO:0007669"/>
    <property type="project" value="TreeGrafter"/>
</dbReference>
<dbReference type="Gene3D" id="3.40.50.300">
    <property type="entry name" value="P-loop containing nucleotide triphosphate hydrolases"/>
    <property type="match status" value="1"/>
</dbReference>
<evidence type="ECO:0000313" key="3">
    <source>
        <dbReference type="EMBL" id="CAD9760404.1"/>
    </source>
</evidence>
<dbReference type="InterPro" id="IPR029033">
    <property type="entry name" value="His_PPase_superfam"/>
</dbReference>
<name>A0A7S2TPC2_9EUKA</name>
<dbReference type="PANTHER" id="PTHR10606">
    <property type="entry name" value="6-PHOSPHOFRUCTO-2-KINASE/FRUCTOSE-2,6-BISPHOSPHATASE"/>
    <property type="match status" value="1"/>
</dbReference>
<accession>A0A7S2TPC2</accession>
<dbReference type="GO" id="GO:0005524">
    <property type="term" value="F:ATP binding"/>
    <property type="evidence" value="ECO:0007669"/>
    <property type="project" value="InterPro"/>
</dbReference>
<dbReference type="InterPro" id="IPR003094">
    <property type="entry name" value="6Pfruct_kin"/>
</dbReference>